<dbReference type="AlphaFoldDB" id="A0A3N0XEY5"/>
<dbReference type="Gene3D" id="1.20.1420.30">
    <property type="entry name" value="NCX, central ion-binding region"/>
    <property type="match status" value="2"/>
</dbReference>
<evidence type="ECO:0000256" key="2">
    <source>
        <dbReference type="ARBA" id="ARBA00005364"/>
    </source>
</evidence>
<evidence type="ECO:0000259" key="10">
    <source>
        <dbReference type="Pfam" id="PF01699"/>
    </source>
</evidence>
<keyword evidence="4" id="KW-0406">Ion transport</keyword>
<evidence type="ECO:0000256" key="3">
    <source>
        <dbReference type="ARBA" id="ARBA00022449"/>
    </source>
</evidence>
<dbReference type="OrthoDB" id="2127281at2759"/>
<dbReference type="GO" id="GO:0005262">
    <property type="term" value="F:calcium channel activity"/>
    <property type="evidence" value="ECO:0007669"/>
    <property type="project" value="TreeGrafter"/>
</dbReference>
<dbReference type="GO" id="GO:2001256">
    <property type="term" value="P:regulation of store-operated calcium entry"/>
    <property type="evidence" value="ECO:0007669"/>
    <property type="project" value="InterPro"/>
</dbReference>
<gene>
    <name evidence="11" type="ORF">DPX16_14159</name>
</gene>
<dbReference type="Pfam" id="PF06682">
    <property type="entry name" value="SARAF"/>
    <property type="match status" value="1"/>
</dbReference>
<evidence type="ECO:0000256" key="8">
    <source>
        <dbReference type="ARBA" id="ARBA00033627"/>
    </source>
</evidence>
<comment type="similarity">
    <text evidence="2">Belongs to the Ca(2+):cation antiporter (CaCA) (TC 2.A.19) family. SLC24A subfamily.</text>
</comment>
<dbReference type="FunFam" id="1.20.1420.30:FF:000004">
    <property type="entry name" value="Sodium/potassium/calcium exchanger 2 isoform 1"/>
    <property type="match status" value="1"/>
</dbReference>
<evidence type="ECO:0000313" key="12">
    <source>
        <dbReference type="Proteomes" id="UP000281406"/>
    </source>
</evidence>
<name>A0A3N0XEY5_ANAGA</name>
<feature type="domain" description="Sodium/calcium exchanger membrane region" evidence="10">
    <location>
        <begin position="136"/>
        <end position="276"/>
    </location>
</feature>
<dbReference type="Proteomes" id="UP000281406">
    <property type="component" value="Unassembled WGS sequence"/>
</dbReference>
<feature type="transmembrane region" description="Helical" evidence="9">
    <location>
        <begin position="170"/>
        <end position="194"/>
    </location>
</feature>
<evidence type="ECO:0000256" key="7">
    <source>
        <dbReference type="ARBA" id="ARBA00023136"/>
    </source>
</evidence>
<keyword evidence="4" id="KW-0109">Calcium transport</keyword>
<evidence type="ECO:0000256" key="5">
    <source>
        <dbReference type="ARBA" id="ARBA00022692"/>
    </source>
</evidence>
<dbReference type="GO" id="GO:0008273">
    <property type="term" value="F:calcium, potassium:sodium antiporter activity"/>
    <property type="evidence" value="ECO:0007669"/>
    <property type="project" value="TreeGrafter"/>
</dbReference>
<dbReference type="InterPro" id="IPR044880">
    <property type="entry name" value="NCX_ion-bd_dom_sf"/>
</dbReference>
<keyword evidence="7 9" id="KW-0472">Membrane</keyword>
<dbReference type="GO" id="GO:0005886">
    <property type="term" value="C:plasma membrane"/>
    <property type="evidence" value="ECO:0007669"/>
    <property type="project" value="TreeGrafter"/>
</dbReference>
<organism evidence="11 12">
    <name type="scientific">Anabarilius grahami</name>
    <name type="common">Kanglang fish</name>
    <name type="synonym">Barilius grahami</name>
    <dbReference type="NCBI Taxonomy" id="495550"/>
    <lineage>
        <taxon>Eukaryota</taxon>
        <taxon>Metazoa</taxon>
        <taxon>Chordata</taxon>
        <taxon>Craniata</taxon>
        <taxon>Vertebrata</taxon>
        <taxon>Euteleostomi</taxon>
        <taxon>Actinopterygii</taxon>
        <taxon>Neopterygii</taxon>
        <taxon>Teleostei</taxon>
        <taxon>Ostariophysi</taxon>
        <taxon>Cypriniformes</taxon>
        <taxon>Xenocyprididae</taxon>
        <taxon>Xenocypridinae</taxon>
        <taxon>Xenocypridinae incertae sedis</taxon>
        <taxon>Anabarilius</taxon>
    </lineage>
</organism>
<evidence type="ECO:0000313" key="11">
    <source>
        <dbReference type="EMBL" id="ROI15947.1"/>
    </source>
</evidence>
<evidence type="ECO:0000256" key="9">
    <source>
        <dbReference type="SAM" id="Phobius"/>
    </source>
</evidence>
<dbReference type="InterPro" id="IPR004481">
    <property type="entry name" value="K/Na/Ca-exchanger"/>
</dbReference>
<keyword evidence="4" id="KW-0106">Calcium</keyword>
<dbReference type="InterPro" id="IPR004837">
    <property type="entry name" value="NaCa_Exmemb"/>
</dbReference>
<accession>A0A3N0XEY5</accession>
<feature type="transmembrane region" description="Helical" evidence="9">
    <location>
        <begin position="130"/>
        <end position="149"/>
    </location>
</feature>
<feature type="transmembrane region" description="Helical" evidence="9">
    <location>
        <begin position="200"/>
        <end position="222"/>
    </location>
</feature>
<keyword evidence="3" id="KW-0050">Antiport</keyword>
<dbReference type="GO" id="GO:0005789">
    <property type="term" value="C:endoplasmic reticulum membrane"/>
    <property type="evidence" value="ECO:0007669"/>
    <property type="project" value="InterPro"/>
</dbReference>
<evidence type="ECO:0000256" key="4">
    <source>
        <dbReference type="ARBA" id="ARBA00022568"/>
    </source>
</evidence>
<dbReference type="PANTHER" id="PTHR10846">
    <property type="entry name" value="SODIUM/POTASSIUM/CALCIUM EXCHANGER"/>
    <property type="match status" value="1"/>
</dbReference>
<dbReference type="GO" id="GO:0006874">
    <property type="term" value="P:intracellular calcium ion homeostasis"/>
    <property type="evidence" value="ECO:0007669"/>
    <property type="project" value="TreeGrafter"/>
</dbReference>
<dbReference type="InterPro" id="IPR009567">
    <property type="entry name" value="SARAF"/>
</dbReference>
<reference evidence="11 12" key="1">
    <citation type="submission" date="2018-10" db="EMBL/GenBank/DDBJ databases">
        <title>Genome assembly for a Yunnan-Guizhou Plateau 3E fish, Anabarilius grahami (Regan), and its evolutionary and genetic applications.</title>
        <authorList>
            <person name="Jiang W."/>
        </authorList>
    </citation>
    <scope>NUCLEOTIDE SEQUENCE [LARGE SCALE GENOMIC DNA]</scope>
    <source>
        <strain evidence="11">AG-KIZ</strain>
        <tissue evidence="11">Muscle</tissue>
    </source>
</reference>
<dbReference type="PANTHER" id="PTHR10846:SF41">
    <property type="entry name" value="SODIUM_POTASSIUM_CALCIUM EXCHANGER 2"/>
    <property type="match status" value="1"/>
</dbReference>
<feature type="transmembrane region" description="Helical" evidence="9">
    <location>
        <begin position="234"/>
        <end position="253"/>
    </location>
</feature>
<proteinExistence type="inferred from homology"/>
<keyword evidence="6 9" id="KW-1133">Transmembrane helix</keyword>
<comment type="caution">
    <text evidence="11">The sequence shown here is derived from an EMBL/GenBank/DDBJ whole genome shotgun (WGS) entry which is preliminary data.</text>
</comment>
<keyword evidence="12" id="KW-1185">Reference proteome</keyword>
<keyword evidence="4" id="KW-0813">Transport</keyword>
<comment type="catalytic activity">
    <reaction evidence="8">
        <text>Ca(2+)(out) + K(+)(out) + 4 Na(+)(in) = Ca(2+)(in) + K(+)(in) + 4 Na(+)(out)</text>
        <dbReference type="Rhea" id="RHEA:69967"/>
        <dbReference type="ChEBI" id="CHEBI:29101"/>
        <dbReference type="ChEBI" id="CHEBI:29103"/>
        <dbReference type="ChEBI" id="CHEBI:29108"/>
    </reaction>
</comment>
<feature type="transmembrane region" description="Helical" evidence="9">
    <location>
        <begin position="38"/>
        <end position="57"/>
    </location>
</feature>
<feature type="transmembrane region" description="Helical" evidence="9">
    <location>
        <begin position="517"/>
        <end position="535"/>
    </location>
</feature>
<evidence type="ECO:0000256" key="1">
    <source>
        <dbReference type="ARBA" id="ARBA00004141"/>
    </source>
</evidence>
<dbReference type="NCBIfam" id="TIGR00367">
    <property type="entry name" value="calcium/sodium antiporter"/>
    <property type="match status" value="1"/>
</dbReference>
<sequence length="594" mass="65564">MDPMFHNIKLGSVCTPSKRNSKRHRLQHVRRKLRPSRIFGFILSLSALTLFLSWSAFTLTLGPFPRWMPLTSLANHEGLAEPVPQRTVLSSDEERNVSADTPIAMASSNEQSQGDYPEDLFTLEERRQGAVVLHMFGMIYMFIALAIVCDEFFVPALTVITEKLEISDDVAGATFMAAGGSAPELFTSVIGVFVSHSNVGIGTIVGSAVFNILFVIGMCALFSREILNLTWWPLFRDVTFYIIGLIMLIVFFLDNHITYDESIGLLCCYASYVTFMKYNVAIETLIKTKLLRNQVDDIEAPPKVISAVEEENKLSAEEEEEDEDQPLSLAWPDTARKRTTYLLIFPIVFPLWLTLPDVRRDVGETIGITEEIMGLTILAAGTSIPDLITSVIVARKGLGDMAVSSSVGSNIFDITWECKADMDNLYRFGRVEVSCEGYSSPTDAYVLRGSCGLEYTLELTAEGKQQHTHGSGGSSGFSGFASNFFQGFSNQKQQQRGGHYQQSDSHYSFQDSPSGDGVGGLIAIAFLLLVAYVVYKMFLCGPSHGHQGYNGDGTQGFGGAFDNSQGMGPPPPGFKPDYYSGNNLFKEQEFVNHF</sequence>
<comment type="subcellular location">
    <subcellularLocation>
        <location evidence="1">Membrane</location>
        <topology evidence="1">Multi-pass membrane protein</topology>
    </subcellularLocation>
</comment>
<evidence type="ECO:0000256" key="6">
    <source>
        <dbReference type="ARBA" id="ARBA00022989"/>
    </source>
</evidence>
<dbReference type="GO" id="GO:0060292">
    <property type="term" value="P:long-term synaptic depression"/>
    <property type="evidence" value="ECO:0007669"/>
    <property type="project" value="TreeGrafter"/>
</dbReference>
<protein>
    <submittedName>
        <fullName evidence="11">Sodium/potassium/calcium exchanger 2</fullName>
    </submittedName>
</protein>
<dbReference type="GO" id="GO:0060291">
    <property type="term" value="P:long-term synaptic potentiation"/>
    <property type="evidence" value="ECO:0007669"/>
    <property type="project" value="TreeGrafter"/>
</dbReference>
<keyword evidence="5 9" id="KW-0812">Transmembrane</keyword>
<dbReference type="EMBL" id="RJVU01075617">
    <property type="protein sequence ID" value="ROI15947.1"/>
    <property type="molecule type" value="Genomic_DNA"/>
</dbReference>
<dbReference type="Pfam" id="PF01699">
    <property type="entry name" value="Na_Ca_ex"/>
    <property type="match status" value="1"/>
</dbReference>